<dbReference type="InterPro" id="IPR036322">
    <property type="entry name" value="WD40_repeat_dom_sf"/>
</dbReference>
<dbReference type="InterPro" id="IPR020472">
    <property type="entry name" value="WD40_PAC1"/>
</dbReference>
<keyword evidence="1 3" id="KW-0853">WD repeat</keyword>
<proteinExistence type="predicted"/>
<feature type="repeat" description="WD" evidence="3">
    <location>
        <begin position="1"/>
        <end position="40"/>
    </location>
</feature>
<dbReference type="SUPFAM" id="SSF50978">
    <property type="entry name" value="WD40 repeat-like"/>
    <property type="match status" value="1"/>
</dbReference>
<dbReference type="SMART" id="SM00320">
    <property type="entry name" value="WD40"/>
    <property type="match status" value="7"/>
</dbReference>
<reference evidence="4 5" key="1">
    <citation type="journal article" date="2012" name="Science">
        <title>The Paleozoic origin of enzymatic lignin decomposition reconstructed from 31 fungal genomes.</title>
        <authorList>
            <person name="Floudas D."/>
            <person name="Binder M."/>
            <person name="Riley R."/>
            <person name="Barry K."/>
            <person name="Blanchette R.A."/>
            <person name="Henrissat B."/>
            <person name="Martinez A.T."/>
            <person name="Otillar R."/>
            <person name="Spatafora J.W."/>
            <person name="Yadav J.S."/>
            <person name="Aerts A."/>
            <person name="Benoit I."/>
            <person name="Boyd A."/>
            <person name="Carlson A."/>
            <person name="Copeland A."/>
            <person name="Coutinho P.M."/>
            <person name="de Vries R.P."/>
            <person name="Ferreira P."/>
            <person name="Findley K."/>
            <person name="Foster B."/>
            <person name="Gaskell J."/>
            <person name="Glotzer D."/>
            <person name="Gorecki P."/>
            <person name="Heitman J."/>
            <person name="Hesse C."/>
            <person name="Hori C."/>
            <person name="Igarashi K."/>
            <person name="Jurgens J.A."/>
            <person name="Kallen N."/>
            <person name="Kersten P."/>
            <person name="Kohler A."/>
            <person name="Kuees U."/>
            <person name="Kumar T.K.A."/>
            <person name="Kuo A."/>
            <person name="LaButti K."/>
            <person name="Larrondo L.F."/>
            <person name="Lindquist E."/>
            <person name="Ling A."/>
            <person name="Lombard V."/>
            <person name="Lucas S."/>
            <person name="Lundell T."/>
            <person name="Martin R."/>
            <person name="McLaughlin D.J."/>
            <person name="Morgenstern I."/>
            <person name="Morin E."/>
            <person name="Murat C."/>
            <person name="Nagy L.G."/>
            <person name="Nolan M."/>
            <person name="Ohm R.A."/>
            <person name="Patyshakuliyeva A."/>
            <person name="Rokas A."/>
            <person name="Ruiz-Duenas F.J."/>
            <person name="Sabat G."/>
            <person name="Salamov A."/>
            <person name="Samejima M."/>
            <person name="Schmutz J."/>
            <person name="Slot J.C."/>
            <person name="St John F."/>
            <person name="Stenlid J."/>
            <person name="Sun H."/>
            <person name="Sun S."/>
            <person name="Syed K."/>
            <person name="Tsang A."/>
            <person name="Wiebenga A."/>
            <person name="Young D."/>
            <person name="Pisabarro A."/>
            <person name="Eastwood D.C."/>
            <person name="Martin F."/>
            <person name="Cullen D."/>
            <person name="Grigoriev I.V."/>
            <person name="Hibbett D.S."/>
        </authorList>
    </citation>
    <scope>NUCLEOTIDE SEQUENCE [LARGE SCALE GENOMIC DNA]</scope>
    <source>
        <strain evidence="4 5">LYAD-421 SS1</strain>
    </source>
</reference>
<feature type="repeat" description="WD" evidence="3">
    <location>
        <begin position="210"/>
        <end position="251"/>
    </location>
</feature>
<dbReference type="CDD" id="cd00200">
    <property type="entry name" value="WD40"/>
    <property type="match status" value="1"/>
</dbReference>
<dbReference type="PROSITE" id="PS00678">
    <property type="entry name" value="WD_REPEATS_1"/>
    <property type="match status" value="3"/>
</dbReference>
<dbReference type="PANTHER" id="PTHR19848">
    <property type="entry name" value="WD40 REPEAT PROTEIN"/>
    <property type="match status" value="1"/>
</dbReference>
<organism evidence="4 5">
    <name type="scientific">Dichomitus squalens (strain LYAD-421)</name>
    <name type="common">Western red white-rot fungus</name>
    <dbReference type="NCBI Taxonomy" id="732165"/>
    <lineage>
        <taxon>Eukaryota</taxon>
        <taxon>Fungi</taxon>
        <taxon>Dikarya</taxon>
        <taxon>Basidiomycota</taxon>
        <taxon>Agaricomycotina</taxon>
        <taxon>Agaricomycetes</taxon>
        <taxon>Polyporales</taxon>
        <taxon>Polyporaceae</taxon>
        <taxon>Dichomitus</taxon>
    </lineage>
</organism>
<dbReference type="InterPro" id="IPR001680">
    <property type="entry name" value="WD40_rpt"/>
</dbReference>
<dbReference type="AlphaFoldDB" id="R7SUT4"/>
<evidence type="ECO:0000256" key="3">
    <source>
        <dbReference type="PROSITE-ProRule" id="PRU00221"/>
    </source>
</evidence>
<dbReference type="PANTHER" id="PTHR19848:SF8">
    <property type="entry name" value="F-BOX AND WD REPEAT DOMAIN CONTAINING 7"/>
    <property type="match status" value="1"/>
</dbReference>
<feature type="repeat" description="WD" evidence="3">
    <location>
        <begin position="252"/>
        <end position="293"/>
    </location>
</feature>
<dbReference type="RefSeq" id="XP_007367538.1">
    <property type="nucleotide sequence ID" value="XM_007367476.1"/>
</dbReference>
<dbReference type="EMBL" id="JH719421">
    <property type="protein sequence ID" value="EJF59826.1"/>
    <property type="molecule type" value="Genomic_DNA"/>
</dbReference>
<evidence type="ECO:0000256" key="1">
    <source>
        <dbReference type="ARBA" id="ARBA00022574"/>
    </source>
</evidence>
<dbReference type="PRINTS" id="PR00320">
    <property type="entry name" value="GPROTEINBRPT"/>
</dbReference>
<dbReference type="Gene3D" id="2.130.10.10">
    <property type="entry name" value="YVTN repeat-like/Quinoprotein amine dehydrogenase"/>
    <property type="match status" value="2"/>
</dbReference>
<dbReference type="HOGENOM" id="CLU_000288_57_33_1"/>
<name>R7SUT4_DICSQ</name>
<evidence type="ECO:0000313" key="4">
    <source>
        <dbReference type="EMBL" id="EJF59826.1"/>
    </source>
</evidence>
<gene>
    <name evidence="4" type="ORF">DICSQDRAFT_24793</name>
</gene>
<feature type="repeat" description="WD" evidence="3">
    <location>
        <begin position="84"/>
        <end position="116"/>
    </location>
</feature>
<sequence>GHDSPVTTLVVSSDGRWVATASEDSTIILWDAREGCIAQEWFTRHCEVWDLAFSPDSRHLASAGGDGKVAIWDISGSSREVACLDGHPSSVKDCAWSGDGAYLASRDSDDIVRLWDGQSFQPLPLLPEMASIKPLFSPDSRWLLVLRGGSCGVWDLVSDACLALEMPPGDEDISPVLAAFSPSSTHVAVGCLSGMTRIWDVATRQECLRLKVHEGWVYDMVFSPDCRLLLIALDNYAMKVWDVHTGAMVHSLDGHSEVVSQACFSPCRKYIASASADETVRVWRTSDGPCLATLSDHSNWVSHVAFTPDGTMLWSAAFDGTV</sequence>
<feature type="non-terminal residue" evidence="4">
    <location>
        <position position="1"/>
    </location>
</feature>
<feature type="non-terminal residue" evidence="4">
    <location>
        <position position="322"/>
    </location>
</feature>
<dbReference type="KEGG" id="dsq:DICSQDRAFT_24793"/>
<feature type="repeat" description="WD" evidence="3">
    <location>
        <begin position="48"/>
        <end position="82"/>
    </location>
</feature>
<dbReference type="Proteomes" id="UP000053319">
    <property type="component" value="Unassembled WGS sequence"/>
</dbReference>
<keyword evidence="2" id="KW-0677">Repeat</keyword>
<dbReference type="PROSITE" id="PS50294">
    <property type="entry name" value="WD_REPEATS_REGION"/>
    <property type="match status" value="6"/>
</dbReference>
<protein>
    <submittedName>
        <fullName evidence="4">WD40 repeat-like protein</fullName>
    </submittedName>
</protein>
<dbReference type="PROSITE" id="PS50082">
    <property type="entry name" value="WD_REPEATS_2"/>
    <property type="match status" value="6"/>
</dbReference>
<dbReference type="Pfam" id="PF00400">
    <property type="entry name" value="WD40"/>
    <property type="match status" value="7"/>
</dbReference>
<dbReference type="InterPro" id="IPR015943">
    <property type="entry name" value="WD40/YVTN_repeat-like_dom_sf"/>
</dbReference>
<dbReference type="GeneID" id="18841657"/>
<accession>R7SUT4</accession>
<dbReference type="InterPro" id="IPR019775">
    <property type="entry name" value="WD40_repeat_CS"/>
</dbReference>
<evidence type="ECO:0000256" key="2">
    <source>
        <dbReference type="ARBA" id="ARBA00022737"/>
    </source>
</evidence>
<feature type="repeat" description="WD" evidence="3">
    <location>
        <begin position="294"/>
        <end position="322"/>
    </location>
</feature>
<evidence type="ECO:0000313" key="5">
    <source>
        <dbReference type="Proteomes" id="UP000053319"/>
    </source>
</evidence>